<evidence type="ECO:0000256" key="3">
    <source>
        <dbReference type="SAM" id="SignalP"/>
    </source>
</evidence>
<reference evidence="4 5" key="1">
    <citation type="submission" date="2024-02" db="EMBL/GenBank/DDBJ databases">
        <title>Chromosome-scale genome assembly of the rough periwinkle Littorina saxatilis.</title>
        <authorList>
            <person name="De Jode A."/>
            <person name="Faria R."/>
            <person name="Formenti G."/>
            <person name="Sims Y."/>
            <person name="Smith T.P."/>
            <person name="Tracey A."/>
            <person name="Wood J.M.D."/>
            <person name="Zagrodzka Z.B."/>
            <person name="Johannesson K."/>
            <person name="Butlin R.K."/>
            <person name="Leder E.H."/>
        </authorList>
    </citation>
    <scope>NUCLEOTIDE SEQUENCE [LARGE SCALE GENOMIC DNA]</scope>
    <source>
        <strain evidence="4">Snail1</strain>
        <tissue evidence="4">Muscle</tissue>
    </source>
</reference>
<feature type="transmembrane region" description="Helical" evidence="2">
    <location>
        <begin position="258"/>
        <end position="286"/>
    </location>
</feature>
<dbReference type="AlphaFoldDB" id="A0AAN9FZJ8"/>
<comment type="caution">
    <text evidence="4">The sequence shown here is derived from an EMBL/GenBank/DDBJ whole genome shotgun (WGS) entry which is preliminary data.</text>
</comment>
<accession>A0AAN9FZJ8</accession>
<keyword evidence="5" id="KW-1185">Reference proteome</keyword>
<dbReference type="EMBL" id="JBAMIC010004070">
    <property type="protein sequence ID" value="KAK7088715.1"/>
    <property type="molecule type" value="Genomic_DNA"/>
</dbReference>
<name>A0AAN9FZJ8_9CAEN</name>
<feature type="region of interest" description="Disordered" evidence="1">
    <location>
        <begin position="297"/>
        <end position="331"/>
    </location>
</feature>
<feature type="chain" id="PRO_5042870173" evidence="3">
    <location>
        <begin position="22"/>
        <end position="354"/>
    </location>
</feature>
<keyword evidence="2" id="KW-0472">Membrane</keyword>
<keyword evidence="2" id="KW-1133">Transmembrane helix</keyword>
<dbReference type="Proteomes" id="UP001374579">
    <property type="component" value="Unassembled WGS sequence"/>
</dbReference>
<keyword evidence="2" id="KW-0812">Transmembrane</keyword>
<evidence type="ECO:0000313" key="5">
    <source>
        <dbReference type="Proteomes" id="UP001374579"/>
    </source>
</evidence>
<proteinExistence type="predicted"/>
<keyword evidence="3" id="KW-0732">Signal</keyword>
<evidence type="ECO:0000313" key="4">
    <source>
        <dbReference type="EMBL" id="KAK7088715.1"/>
    </source>
</evidence>
<protein>
    <submittedName>
        <fullName evidence="4">Uncharacterized protein</fullName>
    </submittedName>
</protein>
<gene>
    <name evidence="4" type="ORF">V1264_022601</name>
</gene>
<evidence type="ECO:0000256" key="2">
    <source>
        <dbReference type="SAM" id="Phobius"/>
    </source>
</evidence>
<sequence length="354" mass="38581">MTDVMCVSACSLLVAVMVVVGGTPSNRPEVRRDVRQATIHTATCSTDNVPTKDNTQIISIALTRQTEYLASVSFRSPRAQRNASFNKTVAARGWLNTTGTSDVNVGLLQSTSLDLQHDDTECKYRYSIDPGVPPVVKDARVAVLPAKVITWNIDSTPGGASAVIESPMGEDREASFDSAQSPLDSLEFLHPQQPNDPTMFIWRHSPHKGLMTLTVIALSDSPLVTNSDRFDCRVKINSTYRACVNPSTEDRQGDGLQVWHIVLICLACIVVVAVISVVGVVLFVVLRRRRQKDRAAIATDTADNKPNESKEEDEESKMAGPVQASDDVGIRHNANDIANESDLGLLRSNQEDLA</sequence>
<feature type="signal peptide" evidence="3">
    <location>
        <begin position="1"/>
        <end position="21"/>
    </location>
</feature>
<organism evidence="4 5">
    <name type="scientific">Littorina saxatilis</name>
    <dbReference type="NCBI Taxonomy" id="31220"/>
    <lineage>
        <taxon>Eukaryota</taxon>
        <taxon>Metazoa</taxon>
        <taxon>Spiralia</taxon>
        <taxon>Lophotrochozoa</taxon>
        <taxon>Mollusca</taxon>
        <taxon>Gastropoda</taxon>
        <taxon>Caenogastropoda</taxon>
        <taxon>Littorinimorpha</taxon>
        <taxon>Littorinoidea</taxon>
        <taxon>Littorinidae</taxon>
        <taxon>Littorina</taxon>
    </lineage>
</organism>
<evidence type="ECO:0000256" key="1">
    <source>
        <dbReference type="SAM" id="MobiDB-lite"/>
    </source>
</evidence>